<feature type="transmembrane region" description="Helical" evidence="1">
    <location>
        <begin position="27"/>
        <end position="45"/>
    </location>
</feature>
<protein>
    <submittedName>
        <fullName evidence="2">Uncharacterized protein</fullName>
    </submittedName>
</protein>
<proteinExistence type="predicted"/>
<organism evidence="2 3">
    <name type="scientific">Caldicellulosiruptor naganoensis</name>
    <dbReference type="NCBI Taxonomy" id="29324"/>
    <lineage>
        <taxon>Bacteria</taxon>
        <taxon>Bacillati</taxon>
        <taxon>Bacillota</taxon>
        <taxon>Bacillota incertae sedis</taxon>
        <taxon>Caldicellulosiruptorales</taxon>
        <taxon>Caldicellulosiruptoraceae</taxon>
        <taxon>Caldicellulosiruptor</taxon>
    </lineage>
</organism>
<keyword evidence="1" id="KW-0472">Membrane</keyword>
<sequence length="51" mass="6179">MRTRKLYNRHKEMYNMLKRKKNMLKMLGMYLTGLCKGMMLGILIGKKLKRD</sequence>
<keyword evidence="1" id="KW-1133">Transmembrane helix</keyword>
<dbReference type="RefSeq" id="WP_187147297.1">
    <property type="nucleotide sequence ID" value="NZ_CP113864.1"/>
</dbReference>
<keyword evidence="1" id="KW-0812">Transmembrane</keyword>
<dbReference type="EMBL" id="CP113864">
    <property type="protein sequence ID" value="WAM30807.1"/>
    <property type="molecule type" value="Genomic_DNA"/>
</dbReference>
<accession>A0ABY7BDA8</accession>
<evidence type="ECO:0000256" key="1">
    <source>
        <dbReference type="SAM" id="Phobius"/>
    </source>
</evidence>
<name>A0ABY7BDA8_9FIRM</name>
<evidence type="ECO:0000313" key="3">
    <source>
        <dbReference type="Proteomes" id="UP001164745"/>
    </source>
</evidence>
<evidence type="ECO:0000313" key="2">
    <source>
        <dbReference type="EMBL" id="WAM30807.1"/>
    </source>
</evidence>
<gene>
    <name evidence="2" type="ORF">OTJ99_001590</name>
</gene>
<keyword evidence="3" id="KW-1185">Reference proteome</keyword>
<reference evidence="2" key="1">
    <citation type="submission" date="2022-12" db="EMBL/GenBank/DDBJ databases">
        <authorList>
            <person name="Bing R.G."/>
            <person name="Willard D.J."/>
            <person name="Manesh M.J.H."/>
            <person name="Laemthong T."/>
            <person name="Crosby J.R."/>
            <person name="Kelly R.M."/>
        </authorList>
    </citation>
    <scope>NUCLEOTIDE SEQUENCE</scope>
    <source>
        <strain evidence="2">DSM 8991</strain>
    </source>
</reference>
<dbReference type="Proteomes" id="UP001164745">
    <property type="component" value="Chromosome"/>
</dbReference>